<proteinExistence type="predicted"/>
<dbReference type="EMBL" id="JBHEGD010000002">
    <property type="protein sequence ID" value="MFH6600326.1"/>
    <property type="molecule type" value="Genomic_DNA"/>
</dbReference>
<organism evidence="2 3">
    <name type="scientific">Ectopseudomonas khazarica</name>
    <dbReference type="NCBI Taxonomy" id="2502979"/>
    <lineage>
        <taxon>Bacteria</taxon>
        <taxon>Pseudomonadati</taxon>
        <taxon>Pseudomonadota</taxon>
        <taxon>Gammaproteobacteria</taxon>
        <taxon>Pseudomonadales</taxon>
        <taxon>Pseudomonadaceae</taxon>
        <taxon>Ectopseudomonas</taxon>
    </lineage>
</organism>
<evidence type="ECO:0000256" key="1">
    <source>
        <dbReference type="SAM" id="SignalP"/>
    </source>
</evidence>
<gene>
    <name evidence="2" type="ORF">ACEVAQ_16585</name>
</gene>
<evidence type="ECO:0000313" key="2">
    <source>
        <dbReference type="EMBL" id="MFH6600326.1"/>
    </source>
</evidence>
<dbReference type="Proteomes" id="UP001609932">
    <property type="component" value="Unassembled WGS sequence"/>
</dbReference>
<evidence type="ECO:0000313" key="3">
    <source>
        <dbReference type="Proteomes" id="UP001609932"/>
    </source>
</evidence>
<reference evidence="2 3" key="1">
    <citation type="submission" date="2024-09" db="EMBL/GenBank/DDBJ databases">
        <title>Elucidation of the Bokeelamides from Bacteria Associated with Moon Snail Egg Collars.</title>
        <authorList>
            <person name="Campbell R."/>
            <person name="Piedl K."/>
            <person name="Mevers E."/>
        </authorList>
    </citation>
    <scope>NUCLEOTIDE SEQUENCE [LARGE SCALE GENOMIC DNA]</scope>
    <source>
        <strain evidence="2 3">EM133</strain>
    </source>
</reference>
<dbReference type="RefSeq" id="WP_210389862.1">
    <property type="nucleotide sequence ID" value="NZ_CP068551.1"/>
</dbReference>
<accession>A0ABW7MG64</accession>
<keyword evidence="3" id="KW-1185">Reference proteome</keyword>
<sequence length="115" mass="11862">MKKQILASLVLAALSASAFALPQVTAAQSTAPVVAEDGADRVGANRVAEGGAERTLERFRVAEDGADRVGANRVAEGGAERTLERFRVAEDGADRVGANRVAEDGADRVGASRIS</sequence>
<comment type="caution">
    <text evidence="2">The sequence shown here is derived from an EMBL/GenBank/DDBJ whole genome shotgun (WGS) entry which is preliminary data.</text>
</comment>
<protein>
    <submittedName>
        <fullName evidence="2">Phage infection protein</fullName>
    </submittedName>
</protein>
<feature type="signal peptide" evidence="1">
    <location>
        <begin position="1"/>
        <end position="20"/>
    </location>
</feature>
<name>A0ABW7MG64_9GAMM</name>
<keyword evidence="1" id="KW-0732">Signal</keyword>
<feature type="chain" id="PRO_5046481070" evidence="1">
    <location>
        <begin position="21"/>
        <end position="115"/>
    </location>
</feature>
<dbReference type="GeneID" id="99819216"/>